<evidence type="ECO:0000256" key="3">
    <source>
        <dbReference type="ARBA" id="ARBA00022827"/>
    </source>
</evidence>
<keyword evidence="3" id="KW-0274">FAD</keyword>
<dbReference type="InterPro" id="IPR036188">
    <property type="entry name" value="FAD/NAD-bd_sf"/>
</dbReference>
<dbReference type="SUPFAM" id="SSF51905">
    <property type="entry name" value="FAD/NAD(P)-binding domain"/>
    <property type="match status" value="1"/>
</dbReference>
<dbReference type="Pfam" id="PF07992">
    <property type="entry name" value="Pyr_redox_2"/>
    <property type="match status" value="1"/>
</dbReference>
<dbReference type="InterPro" id="IPR023753">
    <property type="entry name" value="FAD/NAD-binding_dom"/>
</dbReference>
<sequence length="311" mass="34118">MSHSSITIRQAIIEEVCANHVKLANCNEVIDFDYLILALGQSRGGPIGVGASTKNDYVKDLNKHHKDITSAKSIVVVGGGAVGIEMASDIKCDFPEKDVTLIHSRPLPIPGPFKDEFRQETIRILKEDIGVNVILGERVVNDHSENALTTTSQRKIAADWVINCLGTASKASIIKLPSSTDNPIFSPAGIRISKTMQINDPKYQHIFAVGDICDSNIMKLAGIAMYGGCMAAKNLSALITSAQGESPELEKFPDFPSKLLLLMGKNHFIFQLGDEVWEREKTREFVHEDMGLELCMNALAIRDFPKPETTL</sequence>
<dbReference type="OrthoDB" id="202203at2759"/>
<evidence type="ECO:0000256" key="4">
    <source>
        <dbReference type="ARBA" id="ARBA00023002"/>
    </source>
</evidence>
<dbReference type="InParanoid" id="A0A1Y1YBM8"/>
<accession>A0A1Y1YBM8</accession>
<dbReference type="GO" id="GO:0004174">
    <property type="term" value="F:electron-transferring-flavoprotein dehydrogenase activity"/>
    <property type="evidence" value="ECO:0007669"/>
    <property type="project" value="TreeGrafter"/>
</dbReference>
<evidence type="ECO:0000259" key="5">
    <source>
        <dbReference type="Pfam" id="PF07992"/>
    </source>
</evidence>
<dbReference type="PRINTS" id="PR00368">
    <property type="entry name" value="FADPNR"/>
</dbReference>
<comment type="similarity">
    <text evidence="1">Belongs to the FAD-dependent oxidoreductase family.</text>
</comment>
<name>A0A1Y1YBM8_9FUNG</name>
<dbReference type="GO" id="GO:0005737">
    <property type="term" value="C:cytoplasm"/>
    <property type="evidence" value="ECO:0007669"/>
    <property type="project" value="TreeGrafter"/>
</dbReference>
<dbReference type="PANTHER" id="PTHR43735:SF3">
    <property type="entry name" value="FERROPTOSIS SUPPRESSOR PROTEIN 1"/>
    <property type="match status" value="1"/>
</dbReference>
<dbReference type="PANTHER" id="PTHR43735">
    <property type="entry name" value="APOPTOSIS-INDUCING FACTOR 1"/>
    <property type="match status" value="1"/>
</dbReference>
<dbReference type="EMBL" id="MCFE01000175">
    <property type="protein sequence ID" value="ORX95451.1"/>
    <property type="molecule type" value="Genomic_DNA"/>
</dbReference>
<dbReference type="Proteomes" id="UP000193498">
    <property type="component" value="Unassembled WGS sequence"/>
</dbReference>
<dbReference type="GO" id="GO:0050660">
    <property type="term" value="F:flavin adenine dinucleotide binding"/>
    <property type="evidence" value="ECO:0007669"/>
    <property type="project" value="TreeGrafter"/>
</dbReference>
<keyword evidence="4" id="KW-0560">Oxidoreductase</keyword>
<organism evidence="6 7">
    <name type="scientific">Basidiobolus meristosporus CBS 931.73</name>
    <dbReference type="NCBI Taxonomy" id="1314790"/>
    <lineage>
        <taxon>Eukaryota</taxon>
        <taxon>Fungi</taxon>
        <taxon>Fungi incertae sedis</taxon>
        <taxon>Zoopagomycota</taxon>
        <taxon>Entomophthoromycotina</taxon>
        <taxon>Basidiobolomycetes</taxon>
        <taxon>Basidiobolales</taxon>
        <taxon>Basidiobolaceae</taxon>
        <taxon>Basidiobolus</taxon>
    </lineage>
</organism>
<protein>
    <submittedName>
        <fullName evidence="6">FAD/NAD(P)-binding domain-containing protein</fullName>
    </submittedName>
</protein>
<evidence type="ECO:0000256" key="2">
    <source>
        <dbReference type="ARBA" id="ARBA00022630"/>
    </source>
</evidence>
<evidence type="ECO:0000313" key="6">
    <source>
        <dbReference type="EMBL" id="ORX95451.1"/>
    </source>
</evidence>
<dbReference type="Gene3D" id="3.50.50.100">
    <property type="match status" value="1"/>
</dbReference>
<proteinExistence type="inferred from homology"/>
<gene>
    <name evidence="6" type="ORF">K493DRAFT_372127</name>
</gene>
<evidence type="ECO:0000256" key="1">
    <source>
        <dbReference type="ARBA" id="ARBA00006442"/>
    </source>
</evidence>
<feature type="domain" description="FAD/NAD(P)-binding" evidence="5">
    <location>
        <begin position="25"/>
        <end position="225"/>
    </location>
</feature>
<evidence type="ECO:0000313" key="7">
    <source>
        <dbReference type="Proteomes" id="UP000193498"/>
    </source>
</evidence>
<dbReference type="STRING" id="1314790.A0A1Y1YBM8"/>
<keyword evidence="2" id="KW-0285">Flavoprotein</keyword>
<dbReference type="AlphaFoldDB" id="A0A1Y1YBM8"/>
<reference evidence="6 7" key="1">
    <citation type="submission" date="2016-07" db="EMBL/GenBank/DDBJ databases">
        <title>Pervasive Adenine N6-methylation of Active Genes in Fungi.</title>
        <authorList>
            <consortium name="DOE Joint Genome Institute"/>
            <person name="Mondo S.J."/>
            <person name="Dannebaum R.O."/>
            <person name="Kuo R.C."/>
            <person name="Labutti K."/>
            <person name="Haridas S."/>
            <person name="Kuo A."/>
            <person name="Salamov A."/>
            <person name="Ahrendt S.R."/>
            <person name="Lipzen A."/>
            <person name="Sullivan W."/>
            <person name="Andreopoulos W.B."/>
            <person name="Clum A."/>
            <person name="Lindquist E."/>
            <person name="Daum C."/>
            <person name="Ramamoorthy G.K."/>
            <person name="Gryganskyi A."/>
            <person name="Culley D."/>
            <person name="Magnuson J.K."/>
            <person name="James T.Y."/>
            <person name="O'Malley M.A."/>
            <person name="Stajich J.E."/>
            <person name="Spatafora J.W."/>
            <person name="Visel A."/>
            <person name="Grigoriev I.V."/>
        </authorList>
    </citation>
    <scope>NUCLEOTIDE SEQUENCE [LARGE SCALE GENOMIC DNA]</scope>
    <source>
        <strain evidence="6 7">CBS 931.73</strain>
    </source>
</reference>
<comment type="caution">
    <text evidence="6">The sequence shown here is derived from an EMBL/GenBank/DDBJ whole genome shotgun (WGS) entry which is preliminary data.</text>
</comment>
<keyword evidence="7" id="KW-1185">Reference proteome</keyword>